<keyword evidence="4" id="KW-1185">Reference proteome</keyword>
<dbReference type="GeneID" id="39983368"/>
<dbReference type="EMBL" id="NBCO01000007">
    <property type="protein sequence ID" value="ORC90718.1"/>
    <property type="molecule type" value="Genomic_DNA"/>
</dbReference>
<evidence type="ECO:0000256" key="1">
    <source>
        <dbReference type="SAM" id="Coils"/>
    </source>
</evidence>
<feature type="region of interest" description="Disordered" evidence="2">
    <location>
        <begin position="1"/>
        <end position="22"/>
    </location>
</feature>
<organism evidence="3 4">
    <name type="scientific">Trypanosoma theileri</name>
    <dbReference type="NCBI Taxonomy" id="67003"/>
    <lineage>
        <taxon>Eukaryota</taxon>
        <taxon>Discoba</taxon>
        <taxon>Euglenozoa</taxon>
        <taxon>Kinetoplastea</taxon>
        <taxon>Metakinetoplastina</taxon>
        <taxon>Trypanosomatida</taxon>
        <taxon>Trypanosomatidae</taxon>
        <taxon>Trypanosoma</taxon>
    </lineage>
</organism>
<comment type="caution">
    <text evidence="3">The sequence shown here is derived from an EMBL/GenBank/DDBJ whole genome shotgun (WGS) entry which is preliminary data.</text>
</comment>
<dbReference type="STRING" id="67003.A0A1X0P1K2"/>
<dbReference type="Proteomes" id="UP000192257">
    <property type="component" value="Unassembled WGS sequence"/>
</dbReference>
<keyword evidence="1" id="KW-0175">Coiled coil</keyword>
<feature type="coiled-coil region" evidence="1">
    <location>
        <begin position="47"/>
        <end position="236"/>
    </location>
</feature>
<protein>
    <submittedName>
        <fullName evidence="3">Uncharacterized protein</fullName>
    </submittedName>
</protein>
<evidence type="ECO:0000313" key="3">
    <source>
        <dbReference type="EMBL" id="ORC90718.1"/>
    </source>
</evidence>
<dbReference type="RefSeq" id="XP_028884784.1">
    <property type="nucleotide sequence ID" value="XM_029023588.1"/>
</dbReference>
<sequence>MQGGRYRRTCTSTTSHDNGWFRNSDEAAEASTKTTSRDFHRQQVLIRAQQMLEKKQYEIQKKHEEKERMASETITAVRQTKLEEVRLRNRIKESKAQQAKNLQAIQHQIREEKLQDELRRLDEASHRHQKKLLFNRFHTAHLHVSSSQRAKVNRTLRESEIEAKRRLQEEREQARAKAAEEERIAREIDMQQRRLLYDERALRCLEHQQEQERRMREKALERQRAYDERLRRLELQKDNVKGGRIQQRMRGGQFYSNARRRQQSVAQSDDRIGEEVSCRFFRAMTTPGYI</sequence>
<dbReference type="OrthoDB" id="247698at2759"/>
<evidence type="ECO:0000313" key="4">
    <source>
        <dbReference type="Proteomes" id="UP000192257"/>
    </source>
</evidence>
<evidence type="ECO:0000256" key="2">
    <source>
        <dbReference type="SAM" id="MobiDB-lite"/>
    </source>
</evidence>
<accession>A0A1X0P1K2</accession>
<proteinExistence type="predicted"/>
<gene>
    <name evidence="3" type="ORF">TM35_000071420</name>
</gene>
<reference evidence="3 4" key="1">
    <citation type="submission" date="2017-03" db="EMBL/GenBank/DDBJ databases">
        <title>An alternative strategy for trypanosome survival in the mammalian bloodstream revealed through genome and transcriptome analysis of the ubiquitous bovine parasite Trypanosoma (Megatrypanum) theileri.</title>
        <authorList>
            <person name="Kelly S."/>
            <person name="Ivens A."/>
            <person name="Mott A."/>
            <person name="O'Neill E."/>
            <person name="Emms D."/>
            <person name="Macleod O."/>
            <person name="Voorheis P."/>
            <person name="Matthews J."/>
            <person name="Matthews K."/>
            <person name="Carrington M."/>
        </authorList>
    </citation>
    <scope>NUCLEOTIDE SEQUENCE [LARGE SCALE GENOMIC DNA]</scope>
    <source>
        <strain evidence="3">Edinburgh</strain>
    </source>
</reference>
<dbReference type="AlphaFoldDB" id="A0A1X0P1K2"/>
<name>A0A1X0P1K2_9TRYP</name>
<dbReference type="VEuPathDB" id="TriTrypDB:TM35_000071420"/>